<reference evidence="3" key="1">
    <citation type="journal article" date="2021" name="PeerJ">
        <title>Extensive microbial diversity within the chicken gut microbiome revealed by metagenomics and culture.</title>
        <authorList>
            <person name="Gilroy R."/>
            <person name="Ravi A."/>
            <person name="Getino M."/>
            <person name="Pursley I."/>
            <person name="Horton D.L."/>
            <person name="Alikhan N.F."/>
            <person name="Baker D."/>
            <person name="Gharbi K."/>
            <person name="Hall N."/>
            <person name="Watson M."/>
            <person name="Adriaenssens E.M."/>
            <person name="Foster-Nyarko E."/>
            <person name="Jarju S."/>
            <person name="Secka A."/>
            <person name="Antonio M."/>
            <person name="Oren A."/>
            <person name="Chaudhuri R.R."/>
            <person name="La Ragione R."/>
            <person name="Hildebrand F."/>
            <person name="Pallen M.J."/>
        </authorList>
    </citation>
    <scope>NUCLEOTIDE SEQUENCE</scope>
    <source>
        <strain evidence="3">CHK171-7178</strain>
    </source>
</reference>
<dbReference type="GO" id="GO:0030435">
    <property type="term" value="P:sporulation resulting in formation of a cellular spore"/>
    <property type="evidence" value="ECO:0007669"/>
    <property type="project" value="InterPro"/>
</dbReference>
<dbReference type="NCBIfam" id="TIGR02898">
    <property type="entry name" value="spore_YhcN_YlaJ"/>
    <property type="match status" value="1"/>
</dbReference>
<accession>A0A921G0Y0</accession>
<evidence type="ECO:0000313" key="3">
    <source>
        <dbReference type="EMBL" id="HJF33438.1"/>
    </source>
</evidence>
<evidence type="ECO:0000256" key="1">
    <source>
        <dbReference type="SAM" id="MobiDB-lite"/>
    </source>
</evidence>
<proteinExistence type="predicted"/>
<feature type="signal peptide" evidence="2">
    <location>
        <begin position="1"/>
        <end position="22"/>
    </location>
</feature>
<dbReference type="InterPro" id="IPR019076">
    <property type="entry name" value="Spore_lipoprot_YhcN/YlaJ-like"/>
</dbReference>
<dbReference type="AlphaFoldDB" id="A0A921G0Y0"/>
<evidence type="ECO:0000313" key="4">
    <source>
        <dbReference type="Proteomes" id="UP000698173"/>
    </source>
</evidence>
<dbReference type="Proteomes" id="UP000698173">
    <property type="component" value="Unassembled WGS sequence"/>
</dbReference>
<feature type="chain" id="PRO_5038601515" evidence="2">
    <location>
        <begin position="23"/>
        <end position="177"/>
    </location>
</feature>
<dbReference type="Pfam" id="PF09580">
    <property type="entry name" value="Spore_YhcN_YlaJ"/>
    <property type="match status" value="1"/>
</dbReference>
<name>A0A921G0Y0_SPOPS</name>
<dbReference type="InterPro" id="IPR014247">
    <property type="entry name" value="Spore_lipoprot_YhcN/YlaJ"/>
</dbReference>
<feature type="compositionally biased region" description="Low complexity" evidence="1">
    <location>
        <begin position="51"/>
        <end position="65"/>
    </location>
</feature>
<gene>
    <name evidence="3" type="ORF">K8V56_16880</name>
</gene>
<protein>
    <submittedName>
        <fullName evidence="3">YhcN/YlaJ family sporulation lipoprotein</fullName>
    </submittedName>
</protein>
<keyword evidence="2" id="KW-0732">Signal</keyword>
<dbReference type="PROSITE" id="PS51257">
    <property type="entry name" value="PROKAR_LIPOPROTEIN"/>
    <property type="match status" value="1"/>
</dbReference>
<reference evidence="3" key="2">
    <citation type="submission" date="2021-09" db="EMBL/GenBank/DDBJ databases">
        <authorList>
            <person name="Gilroy R."/>
        </authorList>
    </citation>
    <scope>NUCLEOTIDE SEQUENCE</scope>
    <source>
        <strain evidence="3">CHK171-7178</strain>
    </source>
</reference>
<feature type="compositionally biased region" description="Polar residues" evidence="1">
    <location>
        <begin position="31"/>
        <end position="43"/>
    </location>
</feature>
<sequence>MTKMLRVFAAFLIILSLMGCGAKKDNEAKNDATNTDTETNVNDGATDDSTNDASNNSATDTNANNEGNHELTVADDVADKIVEMEEVESANVIVTDENAYVAVVLKEGKDDSEEIENKIADQARTANTDFKNVYVSMNPDFVKQINDYGNKIKADEPVEGFFEEFSDAMKRVFPDAH</sequence>
<dbReference type="EMBL" id="DYWT01000259">
    <property type="protein sequence ID" value="HJF33438.1"/>
    <property type="molecule type" value="Genomic_DNA"/>
</dbReference>
<comment type="caution">
    <text evidence="3">The sequence shown here is derived from an EMBL/GenBank/DDBJ whole genome shotgun (WGS) entry which is preliminary data.</text>
</comment>
<organism evidence="3 4">
    <name type="scientific">Sporosarcina psychrophila</name>
    <name type="common">Bacillus psychrophilus</name>
    <dbReference type="NCBI Taxonomy" id="1476"/>
    <lineage>
        <taxon>Bacteria</taxon>
        <taxon>Bacillati</taxon>
        <taxon>Bacillota</taxon>
        <taxon>Bacilli</taxon>
        <taxon>Bacillales</taxon>
        <taxon>Caryophanaceae</taxon>
        <taxon>Sporosarcina</taxon>
    </lineage>
</organism>
<evidence type="ECO:0000256" key="2">
    <source>
        <dbReference type="SAM" id="SignalP"/>
    </source>
</evidence>
<feature type="region of interest" description="Disordered" evidence="1">
    <location>
        <begin position="25"/>
        <end position="70"/>
    </location>
</feature>
<keyword evidence="3" id="KW-0449">Lipoprotein</keyword>